<sequence>MGCFVNPSRANPNVVKRVPSAKGTAGLCPAGNAHLARHTSLFLTTGVVHRSLLYSVVPVTLANNNVCVMRELLLKPFQQEFQRLAGFFASAFSFDNVAFPASGGSISLTSTQFFEDQRSKVNDNYSPVATIHQANRPPRYAESDHRLTVTGQFKSTTAFTDPIPVYDGRCAALYPLLQSGMVDLPPGSVVTVGYTAHTYTTQRHYRSIPTCLSFNVAFVVLLALPTASALAHSPSTALSFPYSDPRALASSYRTAPGASTPTPGSHSLLDLRSPGRTGSTDKVVYYKDLF</sequence>
<proteinExistence type="predicted"/>
<gene>
    <name evidence="2" type="ORF">BDP27DRAFT_1423682</name>
</gene>
<evidence type="ECO:0000313" key="3">
    <source>
        <dbReference type="Proteomes" id="UP000772434"/>
    </source>
</evidence>
<organism evidence="2 3">
    <name type="scientific">Rhodocollybia butyracea</name>
    <dbReference type="NCBI Taxonomy" id="206335"/>
    <lineage>
        <taxon>Eukaryota</taxon>
        <taxon>Fungi</taxon>
        <taxon>Dikarya</taxon>
        <taxon>Basidiomycota</taxon>
        <taxon>Agaricomycotina</taxon>
        <taxon>Agaricomycetes</taxon>
        <taxon>Agaricomycetidae</taxon>
        <taxon>Agaricales</taxon>
        <taxon>Marasmiineae</taxon>
        <taxon>Omphalotaceae</taxon>
        <taxon>Rhodocollybia</taxon>
    </lineage>
</organism>
<accession>A0A9P5PMK4</accession>
<comment type="caution">
    <text evidence="2">The sequence shown here is derived from an EMBL/GenBank/DDBJ whole genome shotgun (WGS) entry which is preliminary data.</text>
</comment>
<name>A0A9P5PMK4_9AGAR</name>
<feature type="region of interest" description="Disordered" evidence="1">
    <location>
        <begin position="251"/>
        <end position="274"/>
    </location>
</feature>
<keyword evidence="3" id="KW-1185">Reference proteome</keyword>
<dbReference type="EMBL" id="JADNRY010000084">
    <property type="protein sequence ID" value="KAF9066653.1"/>
    <property type="molecule type" value="Genomic_DNA"/>
</dbReference>
<dbReference type="Proteomes" id="UP000772434">
    <property type="component" value="Unassembled WGS sequence"/>
</dbReference>
<dbReference type="AlphaFoldDB" id="A0A9P5PMK4"/>
<protein>
    <submittedName>
        <fullName evidence="2">Uncharacterized protein</fullName>
    </submittedName>
</protein>
<dbReference type="OrthoDB" id="3070575at2759"/>
<reference evidence="2" key="1">
    <citation type="submission" date="2020-11" db="EMBL/GenBank/DDBJ databases">
        <authorList>
            <consortium name="DOE Joint Genome Institute"/>
            <person name="Ahrendt S."/>
            <person name="Riley R."/>
            <person name="Andreopoulos W."/>
            <person name="Labutti K."/>
            <person name="Pangilinan J."/>
            <person name="Ruiz-Duenas F.J."/>
            <person name="Barrasa J.M."/>
            <person name="Sanchez-Garcia M."/>
            <person name="Camarero S."/>
            <person name="Miyauchi S."/>
            <person name="Serrano A."/>
            <person name="Linde D."/>
            <person name="Babiker R."/>
            <person name="Drula E."/>
            <person name="Ayuso-Fernandez I."/>
            <person name="Pacheco R."/>
            <person name="Padilla G."/>
            <person name="Ferreira P."/>
            <person name="Barriuso J."/>
            <person name="Kellner H."/>
            <person name="Castanera R."/>
            <person name="Alfaro M."/>
            <person name="Ramirez L."/>
            <person name="Pisabarro A.G."/>
            <person name="Kuo A."/>
            <person name="Tritt A."/>
            <person name="Lipzen A."/>
            <person name="He G."/>
            <person name="Yan M."/>
            <person name="Ng V."/>
            <person name="Cullen D."/>
            <person name="Martin F."/>
            <person name="Rosso M.-N."/>
            <person name="Henrissat B."/>
            <person name="Hibbett D."/>
            <person name="Martinez A.T."/>
            <person name="Grigoriev I.V."/>
        </authorList>
    </citation>
    <scope>NUCLEOTIDE SEQUENCE</scope>
    <source>
        <strain evidence="2">AH 40177</strain>
    </source>
</reference>
<feature type="compositionally biased region" description="Polar residues" evidence="1">
    <location>
        <begin position="251"/>
        <end position="265"/>
    </location>
</feature>
<evidence type="ECO:0000313" key="2">
    <source>
        <dbReference type="EMBL" id="KAF9066653.1"/>
    </source>
</evidence>
<evidence type="ECO:0000256" key="1">
    <source>
        <dbReference type="SAM" id="MobiDB-lite"/>
    </source>
</evidence>